<dbReference type="Proteomes" id="UP000037931">
    <property type="component" value="Unassembled WGS sequence"/>
</dbReference>
<feature type="region of interest" description="Disordered" evidence="1">
    <location>
        <begin position="1"/>
        <end position="23"/>
    </location>
</feature>
<evidence type="ECO:0008006" key="4">
    <source>
        <dbReference type="Google" id="ProtNLM"/>
    </source>
</evidence>
<gene>
    <name evidence="2" type="ORF">PF66_01601</name>
</gene>
<proteinExistence type="predicted"/>
<dbReference type="EMBL" id="JSYZ01000004">
    <property type="protein sequence ID" value="KPA92017.1"/>
    <property type="molecule type" value="Genomic_DNA"/>
</dbReference>
<dbReference type="RefSeq" id="WP_054058292.1">
    <property type="nucleotide sequence ID" value="NZ_JAQMZR010000022.1"/>
</dbReference>
<evidence type="ECO:0000313" key="2">
    <source>
        <dbReference type="EMBL" id="KPA92017.1"/>
    </source>
</evidence>
<organism evidence="2 3">
    <name type="scientific">Pseudomonas asplenii</name>
    <dbReference type="NCBI Taxonomy" id="53407"/>
    <lineage>
        <taxon>Bacteria</taxon>
        <taxon>Pseudomonadati</taxon>
        <taxon>Pseudomonadota</taxon>
        <taxon>Gammaproteobacteria</taxon>
        <taxon>Pseudomonadales</taxon>
        <taxon>Pseudomonadaceae</taxon>
        <taxon>Pseudomonas</taxon>
    </lineage>
</organism>
<protein>
    <recommendedName>
        <fullName evidence="4">DUF3077 domain-containing protein</fullName>
    </recommendedName>
</protein>
<comment type="caution">
    <text evidence="2">The sequence shown here is derived from an EMBL/GenBank/DDBJ whole genome shotgun (WGS) entry which is preliminary data.</text>
</comment>
<name>A0A0N0VKK7_9PSED</name>
<dbReference type="PATRIC" id="fig|50340.43.peg.4758"/>
<evidence type="ECO:0000256" key="1">
    <source>
        <dbReference type="SAM" id="MobiDB-lite"/>
    </source>
</evidence>
<reference evidence="2 3" key="1">
    <citation type="journal article" date="2015" name="PLoS ONE">
        <title>Rice-Infecting Pseudomonas Genomes Are Highly Accessorized and Harbor Multiple Putative Virulence Mechanisms to Cause Sheath Brown Rot.</title>
        <authorList>
            <person name="Quibod I.L."/>
            <person name="Grande G."/>
            <person name="Oreiro E.G."/>
            <person name="Borja F.N."/>
            <person name="Dossa G.S."/>
            <person name="Mauleon R."/>
            <person name="Cruz C.V."/>
            <person name="Oliva R."/>
        </authorList>
    </citation>
    <scope>NUCLEOTIDE SEQUENCE [LARGE SCALE GENOMIC DNA]</scope>
    <source>
        <strain evidence="2 3">IRRI 6609</strain>
    </source>
</reference>
<sequence>MTKKLTPDPPSEHDADDSLDPLTVTRAKPVTAESPGKPSLFAIQPGVNAYDALTHVSRLLESAQLNGDELSLHTDPFERSLFWSLLHSVEMARAVVDSLLEGDRASGQRLPAG</sequence>
<keyword evidence="3" id="KW-1185">Reference proteome</keyword>
<dbReference type="AlphaFoldDB" id="A0A0N0VKK7"/>
<accession>A0A0N0VKK7</accession>
<evidence type="ECO:0000313" key="3">
    <source>
        <dbReference type="Proteomes" id="UP000037931"/>
    </source>
</evidence>
<dbReference type="OrthoDB" id="7013112at2"/>